<dbReference type="RefSeq" id="WP_337332584.1">
    <property type="nucleotide sequence ID" value="NZ_JBBDGM010000009.1"/>
</dbReference>
<evidence type="ECO:0000313" key="2">
    <source>
        <dbReference type="EMBL" id="MEJ1088922.1"/>
    </source>
</evidence>
<keyword evidence="3" id="KW-1185">Reference proteome</keyword>
<organism evidence="2 3">
    <name type="scientific">Microbacterium bandirmense</name>
    <dbReference type="NCBI Taxonomy" id="3122050"/>
    <lineage>
        <taxon>Bacteria</taxon>
        <taxon>Bacillati</taxon>
        <taxon>Actinomycetota</taxon>
        <taxon>Actinomycetes</taxon>
        <taxon>Micrococcales</taxon>
        <taxon>Microbacteriaceae</taxon>
        <taxon>Microbacterium</taxon>
    </lineage>
</organism>
<protein>
    <submittedName>
        <fullName evidence="2">Uncharacterized protein</fullName>
    </submittedName>
</protein>
<gene>
    <name evidence="2" type="ORF">WDU99_11385</name>
</gene>
<reference evidence="2 3" key="1">
    <citation type="submission" date="2024-02" db="EMBL/GenBank/DDBJ databases">
        <authorList>
            <person name="Saticioglu I.B."/>
        </authorList>
    </citation>
    <scope>NUCLEOTIDE SEQUENCE [LARGE SCALE GENOMIC DNA]</scope>
    <source>
        <strain evidence="2 3">Mu-80</strain>
    </source>
</reference>
<dbReference type="Proteomes" id="UP001371224">
    <property type="component" value="Unassembled WGS sequence"/>
</dbReference>
<feature type="region of interest" description="Disordered" evidence="1">
    <location>
        <begin position="1"/>
        <end position="59"/>
    </location>
</feature>
<feature type="compositionally biased region" description="Basic and acidic residues" evidence="1">
    <location>
        <begin position="30"/>
        <end position="59"/>
    </location>
</feature>
<dbReference type="EMBL" id="JBBDGM010000009">
    <property type="protein sequence ID" value="MEJ1088922.1"/>
    <property type="molecule type" value="Genomic_DNA"/>
</dbReference>
<proteinExistence type="predicted"/>
<sequence length="59" mass="6775">MADGERQRIVRVAGARRAKLTPVEGTTAEPHVRDERKRDPKEGRGPNDDRMLREVPPHY</sequence>
<name>A0ABU8LE38_9MICO</name>
<accession>A0ABU8LE38</accession>
<comment type="caution">
    <text evidence="2">The sequence shown here is derived from an EMBL/GenBank/DDBJ whole genome shotgun (WGS) entry which is preliminary data.</text>
</comment>
<evidence type="ECO:0000256" key="1">
    <source>
        <dbReference type="SAM" id="MobiDB-lite"/>
    </source>
</evidence>
<evidence type="ECO:0000313" key="3">
    <source>
        <dbReference type="Proteomes" id="UP001371224"/>
    </source>
</evidence>